<dbReference type="InterPro" id="IPR013989">
    <property type="entry name" value="Dev_and_cell_death_domain"/>
</dbReference>
<dbReference type="PANTHER" id="PTHR46444:SF19">
    <property type="entry name" value="OS02G0745600 PROTEIN"/>
    <property type="match status" value="1"/>
</dbReference>
<dbReference type="Proteomes" id="UP000236161">
    <property type="component" value="Unassembled WGS sequence"/>
</dbReference>
<organism evidence="3 4">
    <name type="scientific">Apostasia shenzhenica</name>
    <dbReference type="NCBI Taxonomy" id="1088818"/>
    <lineage>
        <taxon>Eukaryota</taxon>
        <taxon>Viridiplantae</taxon>
        <taxon>Streptophyta</taxon>
        <taxon>Embryophyta</taxon>
        <taxon>Tracheophyta</taxon>
        <taxon>Spermatophyta</taxon>
        <taxon>Magnoliopsida</taxon>
        <taxon>Liliopsida</taxon>
        <taxon>Asparagales</taxon>
        <taxon>Orchidaceae</taxon>
        <taxon>Apostasioideae</taxon>
        <taxon>Apostasia</taxon>
    </lineage>
</organism>
<dbReference type="Pfam" id="PF10539">
    <property type="entry name" value="Dev_Cell_Death"/>
    <property type="match status" value="2"/>
</dbReference>
<evidence type="ECO:0000259" key="2">
    <source>
        <dbReference type="PROSITE" id="PS51222"/>
    </source>
</evidence>
<protein>
    <submittedName>
        <fullName evidence="3">B2 protein</fullName>
    </submittedName>
</protein>
<feature type="compositionally biased region" description="Basic and acidic residues" evidence="1">
    <location>
        <begin position="17"/>
        <end position="32"/>
    </location>
</feature>
<name>A0A2H9ZWE4_9ASPA</name>
<evidence type="ECO:0000256" key="1">
    <source>
        <dbReference type="SAM" id="MobiDB-lite"/>
    </source>
</evidence>
<dbReference type="AlphaFoldDB" id="A0A2H9ZWE4"/>
<feature type="compositionally biased region" description="Basic and acidic residues" evidence="1">
    <location>
        <begin position="77"/>
        <end position="92"/>
    </location>
</feature>
<evidence type="ECO:0000313" key="4">
    <source>
        <dbReference type="Proteomes" id="UP000236161"/>
    </source>
</evidence>
<feature type="region of interest" description="Disordered" evidence="1">
    <location>
        <begin position="1"/>
        <end position="44"/>
    </location>
</feature>
<dbReference type="PANTHER" id="PTHR46444">
    <property type="entry name" value="DCD (DEVELOPMENT AND CELL DEATH) DOMAIN PROTEIN-RELATED"/>
    <property type="match status" value="1"/>
</dbReference>
<dbReference type="OrthoDB" id="1920894at2759"/>
<feature type="region of interest" description="Disordered" evidence="1">
    <location>
        <begin position="64"/>
        <end position="92"/>
    </location>
</feature>
<dbReference type="EMBL" id="KZ453122">
    <property type="protein sequence ID" value="PKA47596.1"/>
    <property type="molecule type" value="Genomic_DNA"/>
</dbReference>
<proteinExistence type="predicted"/>
<gene>
    <name evidence="3" type="ORF">AXF42_Ash014792</name>
</gene>
<keyword evidence="4" id="KW-1185">Reference proteome</keyword>
<feature type="compositionally biased region" description="Basic residues" evidence="1">
    <location>
        <begin position="1"/>
        <end position="11"/>
    </location>
</feature>
<dbReference type="PROSITE" id="PS51222">
    <property type="entry name" value="DCD"/>
    <property type="match status" value="1"/>
</dbReference>
<dbReference type="STRING" id="1088818.A0A2H9ZWE4"/>
<feature type="domain" description="DCD" evidence="2">
    <location>
        <begin position="93"/>
        <end position="260"/>
    </location>
</feature>
<dbReference type="SMART" id="SM00767">
    <property type="entry name" value="DCD"/>
    <property type="match status" value="1"/>
</dbReference>
<accession>A0A2H9ZWE4</accession>
<evidence type="ECO:0000313" key="3">
    <source>
        <dbReference type="EMBL" id="PKA47596.1"/>
    </source>
</evidence>
<reference evidence="3 4" key="1">
    <citation type="journal article" date="2017" name="Nature">
        <title>The Apostasia genome and the evolution of orchids.</title>
        <authorList>
            <person name="Zhang G.Q."/>
            <person name="Liu K.W."/>
            <person name="Li Z."/>
            <person name="Lohaus R."/>
            <person name="Hsiao Y.Y."/>
            <person name="Niu S.C."/>
            <person name="Wang J.Y."/>
            <person name="Lin Y.C."/>
            <person name="Xu Q."/>
            <person name="Chen L.J."/>
            <person name="Yoshida K."/>
            <person name="Fujiwara S."/>
            <person name="Wang Z.W."/>
            <person name="Zhang Y.Q."/>
            <person name="Mitsuda N."/>
            <person name="Wang M."/>
            <person name="Liu G.H."/>
            <person name="Pecoraro L."/>
            <person name="Huang H.X."/>
            <person name="Xiao X.J."/>
            <person name="Lin M."/>
            <person name="Wu X.Y."/>
            <person name="Wu W.L."/>
            <person name="Chen Y.Y."/>
            <person name="Chang S.B."/>
            <person name="Sakamoto S."/>
            <person name="Ohme-Takagi M."/>
            <person name="Yagi M."/>
            <person name="Zeng S.J."/>
            <person name="Shen C.Y."/>
            <person name="Yeh C.M."/>
            <person name="Luo Y.B."/>
            <person name="Tsai W.C."/>
            <person name="Van de Peer Y."/>
            <person name="Liu Z.J."/>
        </authorList>
    </citation>
    <scope>NUCLEOTIDE SEQUENCE [LARGE SCALE GENOMIC DNA]</scope>
    <source>
        <strain evidence="4">cv. Shenzhen</strain>
        <tissue evidence="3">Stem</tissue>
    </source>
</reference>
<sequence>MGKPKSSRKKKAGDASGSEKKRKDGPVGKVEETGDSATRSSTAVVPFSSAPDAVVAVNASVKISEDSSNPGKVGNKKGKELASPENEKKESTERSSGFIFMCNAVTKPECYKHKVFGLPKGKLEVVEKIKTGARLFLYDFDLKLLYGVYRSTSKGGLNLVANAFRGKFPAQSKDAGIVCKWTLLYLVRRLLIWAKASHEKLGASDIPSISQVKFKIDKDCLPLPESAFKVAIRENYDSKNKFKPELNAKQVRQLLALFRPIGVPPQPALHVDDRRPATTTYVPPLEDSYRSGHLAPRLLPLGEPYVNNNISTSEDPYRVGAIMRAPPPVDSGYVAPIHGPSSADPYAPAPQYVLIDSRHLQISPASTDPYHHGLSYDAYHQPLDSRAHYLEPQSLSERDPEYRLVPAREGELEHRADPSSHHSYWAPLYHEPARSYAESRVDLTNMPVSSRYSFAGPPPAYR</sequence>